<gene>
    <name evidence="14" type="ORF">K6Y31_11520</name>
</gene>
<organism evidence="14 15">
    <name type="scientific">Motilimonas cestriensis</name>
    <dbReference type="NCBI Taxonomy" id="2742685"/>
    <lineage>
        <taxon>Bacteria</taxon>
        <taxon>Pseudomonadati</taxon>
        <taxon>Pseudomonadota</taxon>
        <taxon>Gammaproteobacteria</taxon>
        <taxon>Alteromonadales</taxon>
        <taxon>Alteromonadales genera incertae sedis</taxon>
        <taxon>Motilimonas</taxon>
    </lineage>
</organism>
<evidence type="ECO:0000313" key="15">
    <source>
        <dbReference type="Proteomes" id="UP001201273"/>
    </source>
</evidence>
<evidence type="ECO:0000256" key="3">
    <source>
        <dbReference type="ARBA" id="ARBA00015419"/>
    </source>
</evidence>
<dbReference type="Gene3D" id="3.10.20.310">
    <property type="entry name" value="membrane protein fhac"/>
    <property type="match status" value="3"/>
</dbReference>
<comment type="caution">
    <text evidence="14">The sequence shown here is derived from an EMBL/GenBank/DDBJ whole genome shotgun (WGS) entry which is preliminary data.</text>
</comment>
<comment type="subunit">
    <text evidence="10">Interacts with TamB to form the translocation and assembly module (TAM).</text>
</comment>
<evidence type="ECO:0000313" key="14">
    <source>
        <dbReference type="EMBL" id="MCE2595446.1"/>
    </source>
</evidence>
<comment type="subcellular location">
    <subcellularLocation>
        <location evidence="1">Cell outer membrane</location>
    </subcellularLocation>
</comment>
<evidence type="ECO:0000259" key="13">
    <source>
        <dbReference type="Pfam" id="PF17243"/>
    </source>
</evidence>
<evidence type="ECO:0000256" key="11">
    <source>
        <dbReference type="SAM" id="SignalP"/>
    </source>
</evidence>
<evidence type="ECO:0000256" key="9">
    <source>
        <dbReference type="ARBA" id="ARBA00033063"/>
    </source>
</evidence>
<dbReference type="Pfam" id="PF01103">
    <property type="entry name" value="Omp85"/>
    <property type="match status" value="1"/>
</dbReference>
<feature type="chain" id="PRO_5046190575" description="Translocation and assembly module subunit TamA" evidence="11">
    <location>
        <begin position="23"/>
        <end position="575"/>
    </location>
</feature>
<sequence length="575" mass="63766">MVLILRFAMFTMALLISVSAMAKVDLTIEGLDGELEANVEAYLLSVAEPTGKNLGSYRDSLETEAANALKALGYYHSDVKLDVSLKDGQVGKLKVVANISAGEPVIIKALDLKLIGEARHDEVFLTFAKKLPLQVDKPLNHGVYASAKSSITSMALQRGYFNGKFVKSKVEVEAKENKATIVLWFDSGIRFRYGPLVFTQPSPAEALVRNMANFEQGDYYLTTQVAQYSLQVSDSGYFRNVLVRPNIEKAIGNQVPIEVTVGLKPTNSFEVGAGVTTDNGPRVKFGWSRPWVNDWGHSLGADLELSKQSQTISTYYKIPIDNPNWSYLNVQTGYQRLDENDTESTKFTLGVQRFWKTPGNWDRTAFIKYDIEDSIQGNQELKTKLIIPGISYSRTRVRGGLNAVWGDKQLISTEVSSKYWASDEDIFKVYGQTKWLRSLTEKHRVLARLELGAIAVDSINSVPSSMRFFAGGDQSIRGYDYKSIAPRSDDNKLIGGKYLTVASLEYSYPVKPNWRIATFIDGGTATNDFSEDLQYGTGAGVAWASPIGPIKLFLGVPLNSEETAVRLHFLMGPEL</sequence>
<dbReference type="PANTHER" id="PTHR12815">
    <property type="entry name" value="SORTING AND ASSEMBLY MACHINERY SAMM50 PROTEIN FAMILY MEMBER"/>
    <property type="match status" value="1"/>
</dbReference>
<reference evidence="14 15" key="1">
    <citation type="journal article" date="2022" name="Environ. Microbiol. Rep.">
        <title>Eco-phylogenetic analyses reveal divergent evolution of vitamin B12 metabolism in the marine bacterial family 'Psychromonadaceae'.</title>
        <authorList>
            <person name="Jin X."/>
            <person name="Yang Y."/>
            <person name="Cao H."/>
            <person name="Gao B."/>
            <person name="Zhao Z."/>
        </authorList>
    </citation>
    <scope>NUCLEOTIDE SEQUENCE [LARGE SCALE GENOMIC DNA]</scope>
    <source>
        <strain evidence="14 15">MKS20</strain>
    </source>
</reference>
<feature type="domain" description="TamA POTRA" evidence="13">
    <location>
        <begin position="25"/>
        <end position="93"/>
    </location>
</feature>
<dbReference type="Gene3D" id="2.40.160.50">
    <property type="entry name" value="membrane protein fhac: a member of the omp85/tpsb transporter family"/>
    <property type="match status" value="1"/>
</dbReference>
<keyword evidence="5" id="KW-0812">Transmembrane</keyword>
<evidence type="ECO:0000256" key="1">
    <source>
        <dbReference type="ARBA" id="ARBA00004442"/>
    </source>
</evidence>
<evidence type="ECO:0000256" key="5">
    <source>
        <dbReference type="ARBA" id="ARBA00022692"/>
    </source>
</evidence>
<evidence type="ECO:0000256" key="10">
    <source>
        <dbReference type="ARBA" id="ARBA00093548"/>
    </source>
</evidence>
<keyword evidence="15" id="KW-1185">Reference proteome</keyword>
<comment type="similarity">
    <text evidence="2">Belongs to the TamA family.</text>
</comment>
<name>A0ABS8WCF7_9GAMM</name>
<keyword evidence="7" id="KW-0472">Membrane</keyword>
<evidence type="ECO:0000259" key="12">
    <source>
        <dbReference type="Pfam" id="PF01103"/>
    </source>
</evidence>
<keyword evidence="8" id="KW-0998">Cell outer membrane</keyword>
<accession>A0ABS8WCF7</accession>
<feature type="domain" description="Bacterial surface antigen (D15)" evidence="12">
    <location>
        <begin position="267"/>
        <end position="572"/>
    </location>
</feature>
<evidence type="ECO:0000256" key="2">
    <source>
        <dbReference type="ARBA" id="ARBA00010248"/>
    </source>
</evidence>
<evidence type="ECO:0000256" key="6">
    <source>
        <dbReference type="ARBA" id="ARBA00022729"/>
    </source>
</evidence>
<dbReference type="EMBL" id="JAIMJA010000010">
    <property type="protein sequence ID" value="MCE2595446.1"/>
    <property type="molecule type" value="Genomic_DNA"/>
</dbReference>
<feature type="signal peptide" evidence="11">
    <location>
        <begin position="1"/>
        <end position="22"/>
    </location>
</feature>
<dbReference type="Pfam" id="PF17243">
    <property type="entry name" value="POTRA_TamA_1"/>
    <property type="match status" value="1"/>
</dbReference>
<dbReference type="RefSeq" id="WP_233052926.1">
    <property type="nucleotide sequence ID" value="NZ_JAIMJA010000010.1"/>
</dbReference>
<dbReference type="PANTHER" id="PTHR12815:SF47">
    <property type="entry name" value="TRANSLOCATION AND ASSEMBLY MODULE SUBUNIT TAMA"/>
    <property type="match status" value="1"/>
</dbReference>
<dbReference type="InterPro" id="IPR035243">
    <property type="entry name" value="TamA_POTRA_Dom_1"/>
</dbReference>
<dbReference type="InterPro" id="IPR000184">
    <property type="entry name" value="Bac_surfAg_D15"/>
</dbReference>
<evidence type="ECO:0000256" key="8">
    <source>
        <dbReference type="ARBA" id="ARBA00023237"/>
    </source>
</evidence>
<evidence type="ECO:0000256" key="4">
    <source>
        <dbReference type="ARBA" id="ARBA00022452"/>
    </source>
</evidence>
<dbReference type="Proteomes" id="UP001201273">
    <property type="component" value="Unassembled WGS sequence"/>
</dbReference>
<protein>
    <recommendedName>
        <fullName evidence="3">Translocation and assembly module subunit TamA</fullName>
    </recommendedName>
    <alternativeName>
        <fullName evidence="9">Autotransporter assembly factor TamA</fullName>
    </alternativeName>
</protein>
<evidence type="ECO:0000256" key="7">
    <source>
        <dbReference type="ARBA" id="ARBA00023136"/>
    </source>
</evidence>
<keyword evidence="4" id="KW-1134">Transmembrane beta strand</keyword>
<keyword evidence="6 11" id="KW-0732">Signal</keyword>
<proteinExistence type="inferred from homology"/>
<dbReference type="InterPro" id="IPR039910">
    <property type="entry name" value="D15-like"/>
</dbReference>